<keyword evidence="2" id="KW-0732">Signal</keyword>
<protein>
    <recommendedName>
        <fullName evidence="5">Transmembrane protein</fullName>
    </recommendedName>
</protein>
<evidence type="ECO:0000313" key="4">
    <source>
        <dbReference type="Proteomes" id="UP000823388"/>
    </source>
</evidence>
<reference evidence="3" key="1">
    <citation type="submission" date="2020-05" db="EMBL/GenBank/DDBJ databases">
        <title>WGS assembly of Panicum virgatum.</title>
        <authorList>
            <person name="Lovell J.T."/>
            <person name="Jenkins J."/>
            <person name="Shu S."/>
            <person name="Juenger T.E."/>
            <person name="Schmutz J."/>
        </authorList>
    </citation>
    <scope>NUCLEOTIDE SEQUENCE</scope>
    <source>
        <strain evidence="3">AP13</strain>
    </source>
</reference>
<dbReference type="EMBL" id="CM029043">
    <property type="protein sequence ID" value="KAG2612486.1"/>
    <property type="molecule type" value="Genomic_DNA"/>
</dbReference>
<evidence type="ECO:0000256" key="2">
    <source>
        <dbReference type="SAM" id="SignalP"/>
    </source>
</evidence>
<dbReference type="AlphaFoldDB" id="A0A8T0TUI5"/>
<accession>A0A8T0TUI5</accession>
<name>A0A8T0TUI5_PANVG</name>
<proteinExistence type="predicted"/>
<comment type="caution">
    <text evidence="3">The sequence shown here is derived from an EMBL/GenBank/DDBJ whole genome shotgun (WGS) entry which is preliminary data.</text>
</comment>
<feature type="signal peptide" evidence="2">
    <location>
        <begin position="1"/>
        <end position="30"/>
    </location>
</feature>
<sequence length="58" mass="6074">MSSTTWFCLIRLLIVVLSLLFLVSSSSVTARNPNAPSGGDPNNPGAPVCSPFSSSCHH</sequence>
<dbReference type="Proteomes" id="UP000823388">
    <property type="component" value="Chromosome 4K"/>
</dbReference>
<evidence type="ECO:0000256" key="1">
    <source>
        <dbReference type="SAM" id="MobiDB-lite"/>
    </source>
</evidence>
<feature type="chain" id="PRO_5035829293" description="Transmembrane protein" evidence="2">
    <location>
        <begin position="31"/>
        <end position="58"/>
    </location>
</feature>
<evidence type="ECO:0008006" key="5">
    <source>
        <dbReference type="Google" id="ProtNLM"/>
    </source>
</evidence>
<keyword evidence="4" id="KW-1185">Reference proteome</keyword>
<gene>
    <name evidence="3" type="ORF">PVAP13_4KG287300</name>
</gene>
<organism evidence="3 4">
    <name type="scientific">Panicum virgatum</name>
    <name type="common">Blackwell switchgrass</name>
    <dbReference type="NCBI Taxonomy" id="38727"/>
    <lineage>
        <taxon>Eukaryota</taxon>
        <taxon>Viridiplantae</taxon>
        <taxon>Streptophyta</taxon>
        <taxon>Embryophyta</taxon>
        <taxon>Tracheophyta</taxon>
        <taxon>Spermatophyta</taxon>
        <taxon>Magnoliopsida</taxon>
        <taxon>Liliopsida</taxon>
        <taxon>Poales</taxon>
        <taxon>Poaceae</taxon>
        <taxon>PACMAD clade</taxon>
        <taxon>Panicoideae</taxon>
        <taxon>Panicodae</taxon>
        <taxon>Paniceae</taxon>
        <taxon>Panicinae</taxon>
        <taxon>Panicum</taxon>
        <taxon>Panicum sect. Hiantes</taxon>
    </lineage>
</organism>
<evidence type="ECO:0000313" key="3">
    <source>
        <dbReference type="EMBL" id="KAG2612486.1"/>
    </source>
</evidence>
<feature type="region of interest" description="Disordered" evidence="1">
    <location>
        <begin position="29"/>
        <end position="58"/>
    </location>
</feature>